<keyword evidence="1" id="KW-0472">Membrane</keyword>
<keyword evidence="3" id="KW-1185">Reference proteome</keyword>
<dbReference type="AlphaFoldDB" id="A0A949PQJ5"/>
<proteinExistence type="predicted"/>
<reference evidence="2 3" key="1">
    <citation type="submission" date="2021-06" db="EMBL/GenBank/DDBJ databases">
        <title>Falsochrobactrum tianjin sp.nov., a new petroleum-degrading bacteria isolated from oily soils.</title>
        <authorList>
            <person name="Chen G."/>
            <person name="Chen H."/>
            <person name="Tian J."/>
            <person name="Qing J."/>
            <person name="Zhong L."/>
            <person name="Ma W."/>
            <person name="Song Y."/>
            <person name="Cui X."/>
            <person name="Yan B."/>
        </authorList>
    </citation>
    <scope>NUCLEOTIDE SEQUENCE [LARGE SCALE GENOMIC DNA]</scope>
    <source>
        <strain evidence="2 3">TDYN1</strain>
    </source>
</reference>
<sequence length="129" mass="13167">MKDTYHDNKAVQAIAPAVLAANTNGVSIDLKGFDSALFAVNTGAIEAAGDFTVKLQESDTGTSAWTDVAAADLLDGVPDTLEANSAYRVGYIGSKRKRYVRAVAVKTGGTSIALGVVAILGHASTAPVA</sequence>
<protein>
    <submittedName>
        <fullName evidence="2">Uncharacterized protein</fullName>
    </submittedName>
</protein>
<name>A0A949PQJ5_9HYPH</name>
<dbReference type="RefSeq" id="WP_217678401.1">
    <property type="nucleotide sequence ID" value="NZ_JAHRVA010000005.1"/>
</dbReference>
<organism evidence="2 3">
    <name type="scientific">Falsochrobactrum tianjinense</name>
    <dbReference type="NCBI Taxonomy" id="2706015"/>
    <lineage>
        <taxon>Bacteria</taxon>
        <taxon>Pseudomonadati</taxon>
        <taxon>Pseudomonadota</taxon>
        <taxon>Alphaproteobacteria</taxon>
        <taxon>Hyphomicrobiales</taxon>
        <taxon>Brucellaceae</taxon>
        <taxon>Falsochrobactrum</taxon>
    </lineage>
</organism>
<feature type="transmembrane region" description="Helical" evidence="1">
    <location>
        <begin position="103"/>
        <end position="123"/>
    </location>
</feature>
<evidence type="ECO:0000313" key="2">
    <source>
        <dbReference type="EMBL" id="MBV2144414.1"/>
    </source>
</evidence>
<accession>A0A949PQJ5</accession>
<dbReference type="EMBL" id="JAHRVA010000005">
    <property type="protein sequence ID" value="MBV2144414.1"/>
    <property type="molecule type" value="Genomic_DNA"/>
</dbReference>
<keyword evidence="1" id="KW-0812">Transmembrane</keyword>
<evidence type="ECO:0000256" key="1">
    <source>
        <dbReference type="SAM" id="Phobius"/>
    </source>
</evidence>
<evidence type="ECO:0000313" key="3">
    <source>
        <dbReference type="Proteomes" id="UP000752297"/>
    </source>
</evidence>
<dbReference type="Proteomes" id="UP000752297">
    <property type="component" value="Unassembled WGS sequence"/>
</dbReference>
<comment type="caution">
    <text evidence="2">The sequence shown here is derived from an EMBL/GenBank/DDBJ whole genome shotgun (WGS) entry which is preliminary data.</text>
</comment>
<gene>
    <name evidence="2" type="ORF">KUG47_13010</name>
</gene>
<keyword evidence="1" id="KW-1133">Transmembrane helix</keyword>